<dbReference type="Proteomes" id="UP000814140">
    <property type="component" value="Unassembled WGS sequence"/>
</dbReference>
<accession>A0ACB8SWJ2</accession>
<gene>
    <name evidence="1" type="ORF">BV25DRAFT_928799</name>
</gene>
<organism evidence="1 2">
    <name type="scientific">Artomyces pyxidatus</name>
    <dbReference type="NCBI Taxonomy" id="48021"/>
    <lineage>
        <taxon>Eukaryota</taxon>
        <taxon>Fungi</taxon>
        <taxon>Dikarya</taxon>
        <taxon>Basidiomycota</taxon>
        <taxon>Agaricomycotina</taxon>
        <taxon>Agaricomycetes</taxon>
        <taxon>Russulales</taxon>
        <taxon>Auriscalpiaceae</taxon>
        <taxon>Artomyces</taxon>
    </lineage>
</organism>
<sequence length="169" mass="18636">MQLARSNEALTEFNRPVAETKSTRVQRSTIVPTEINEYREVKDKPRSELLIASASAMFVSVWFWAVQSNPIRPIQWVEHYGRASPTPNMPVRAQAYARSISPCVGLRRRRSSRNSVGFPSQVSWVSTAIAAESQDVLARGGIRTIGAWISLTSSSTGEILAVHSLLAAP</sequence>
<reference evidence="1" key="2">
    <citation type="journal article" date="2022" name="New Phytol.">
        <title>Evolutionary transition to the ectomycorrhizal habit in the genomes of a hyperdiverse lineage of mushroom-forming fungi.</title>
        <authorList>
            <person name="Looney B."/>
            <person name="Miyauchi S."/>
            <person name="Morin E."/>
            <person name="Drula E."/>
            <person name="Courty P.E."/>
            <person name="Kohler A."/>
            <person name="Kuo A."/>
            <person name="LaButti K."/>
            <person name="Pangilinan J."/>
            <person name="Lipzen A."/>
            <person name="Riley R."/>
            <person name="Andreopoulos W."/>
            <person name="He G."/>
            <person name="Johnson J."/>
            <person name="Nolan M."/>
            <person name="Tritt A."/>
            <person name="Barry K.W."/>
            <person name="Grigoriev I.V."/>
            <person name="Nagy L.G."/>
            <person name="Hibbett D."/>
            <person name="Henrissat B."/>
            <person name="Matheny P.B."/>
            <person name="Labbe J."/>
            <person name="Martin F.M."/>
        </authorList>
    </citation>
    <scope>NUCLEOTIDE SEQUENCE</scope>
    <source>
        <strain evidence="1">HHB10654</strain>
    </source>
</reference>
<evidence type="ECO:0000313" key="2">
    <source>
        <dbReference type="Proteomes" id="UP000814140"/>
    </source>
</evidence>
<proteinExistence type="predicted"/>
<evidence type="ECO:0000313" key="1">
    <source>
        <dbReference type="EMBL" id="KAI0060749.1"/>
    </source>
</evidence>
<protein>
    <submittedName>
        <fullName evidence="1">Uncharacterized protein</fullName>
    </submittedName>
</protein>
<dbReference type="EMBL" id="MU277217">
    <property type="protein sequence ID" value="KAI0060749.1"/>
    <property type="molecule type" value="Genomic_DNA"/>
</dbReference>
<name>A0ACB8SWJ2_9AGAM</name>
<comment type="caution">
    <text evidence="1">The sequence shown here is derived from an EMBL/GenBank/DDBJ whole genome shotgun (WGS) entry which is preliminary data.</text>
</comment>
<keyword evidence="2" id="KW-1185">Reference proteome</keyword>
<reference evidence="1" key="1">
    <citation type="submission" date="2021-03" db="EMBL/GenBank/DDBJ databases">
        <authorList>
            <consortium name="DOE Joint Genome Institute"/>
            <person name="Ahrendt S."/>
            <person name="Looney B.P."/>
            <person name="Miyauchi S."/>
            <person name="Morin E."/>
            <person name="Drula E."/>
            <person name="Courty P.E."/>
            <person name="Chicoki N."/>
            <person name="Fauchery L."/>
            <person name="Kohler A."/>
            <person name="Kuo A."/>
            <person name="Labutti K."/>
            <person name="Pangilinan J."/>
            <person name="Lipzen A."/>
            <person name="Riley R."/>
            <person name="Andreopoulos W."/>
            <person name="He G."/>
            <person name="Johnson J."/>
            <person name="Barry K.W."/>
            <person name="Grigoriev I.V."/>
            <person name="Nagy L."/>
            <person name="Hibbett D."/>
            <person name="Henrissat B."/>
            <person name="Matheny P.B."/>
            <person name="Labbe J."/>
            <person name="Martin F."/>
        </authorList>
    </citation>
    <scope>NUCLEOTIDE SEQUENCE</scope>
    <source>
        <strain evidence="1">HHB10654</strain>
    </source>
</reference>